<feature type="compositionally biased region" description="Low complexity" evidence="4">
    <location>
        <begin position="10"/>
        <end position="24"/>
    </location>
</feature>
<dbReference type="SUPFAM" id="SSF47384">
    <property type="entry name" value="Homodimeric domain of signal transducing histidine kinase"/>
    <property type="match status" value="1"/>
</dbReference>
<feature type="domain" description="PAC" evidence="6">
    <location>
        <begin position="102"/>
        <end position="159"/>
    </location>
</feature>
<feature type="region of interest" description="Disordered" evidence="4">
    <location>
        <begin position="653"/>
        <end position="712"/>
    </location>
</feature>
<dbReference type="EMBL" id="CP060780">
    <property type="protein sequence ID" value="QNP43969.1"/>
    <property type="molecule type" value="Genomic_DNA"/>
</dbReference>
<dbReference type="InterPro" id="IPR003594">
    <property type="entry name" value="HATPase_dom"/>
</dbReference>
<keyword evidence="3" id="KW-0597">Phosphoprotein</keyword>
<dbReference type="NCBIfam" id="TIGR00229">
    <property type="entry name" value="sensory_box"/>
    <property type="match status" value="3"/>
</dbReference>
<dbReference type="PANTHER" id="PTHR43065:SF49">
    <property type="entry name" value="HISTIDINE KINASE"/>
    <property type="match status" value="1"/>
</dbReference>
<evidence type="ECO:0000256" key="2">
    <source>
        <dbReference type="ARBA" id="ARBA00012438"/>
    </source>
</evidence>
<dbReference type="SMART" id="SM00388">
    <property type="entry name" value="HisKA"/>
    <property type="match status" value="1"/>
</dbReference>
<dbReference type="SMART" id="SM00086">
    <property type="entry name" value="PAC"/>
    <property type="match status" value="3"/>
</dbReference>
<gene>
    <name evidence="7" type="ORF">H9L15_05025</name>
</gene>
<dbReference type="InterPro" id="IPR000700">
    <property type="entry name" value="PAS-assoc_C"/>
</dbReference>
<feature type="domain" description="PAC" evidence="6">
    <location>
        <begin position="373"/>
        <end position="425"/>
    </location>
</feature>
<feature type="compositionally biased region" description="Polar residues" evidence="4">
    <location>
        <begin position="686"/>
        <end position="700"/>
    </location>
</feature>
<dbReference type="SMART" id="SM00091">
    <property type="entry name" value="PAS"/>
    <property type="match status" value="3"/>
</dbReference>
<dbReference type="InterPro" id="IPR013655">
    <property type="entry name" value="PAS_fold_3"/>
</dbReference>
<comment type="catalytic activity">
    <reaction evidence="1">
        <text>ATP + protein L-histidine = ADP + protein N-phospho-L-histidine.</text>
        <dbReference type="EC" id="2.7.13.3"/>
    </reaction>
</comment>
<proteinExistence type="predicted"/>
<dbReference type="Pfam" id="PF02518">
    <property type="entry name" value="HATPase_c"/>
    <property type="match status" value="1"/>
</dbReference>
<dbReference type="SUPFAM" id="SSF55785">
    <property type="entry name" value="PYP-like sensor domain (PAS domain)"/>
    <property type="match status" value="3"/>
</dbReference>
<evidence type="ECO:0000313" key="7">
    <source>
        <dbReference type="EMBL" id="QNP43969.1"/>
    </source>
</evidence>
<accession>A0ABX6T2C7</accession>
<keyword evidence="8" id="KW-1185">Reference proteome</keyword>
<dbReference type="PROSITE" id="PS50109">
    <property type="entry name" value="HIS_KIN"/>
    <property type="match status" value="1"/>
</dbReference>
<name>A0ABX6T2C7_9SPHN</name>
<dbReference type="InterPro" id="IPR036097">
    <property type="entry name" value="HisK_dim/P_sf"/>
</dbReference>
<dbReference type="PROSITE" id="PS50113">
    <property type="entry name" value="PAC"/>
    <property type="match status" value="3"/>
</dbReference>
<dbReference type="InterPro" id="IPR035965">
    <property type="entry name" value="PAS-like_dom_sf"/>
</dbReference>
<dbReference type="SMART" id="SM00387">
    <property type="entry name" value="HATPase_c"/>
    <property type="match status" value="1"/>
</dbReference>
<dbReference type="SUPFAM" id="SSF55874">
    <property type="entry name" value="ATPase domain of HSP90 chaperone/DNA topoisomerase II/histidine kinase"/>
    <property type="match status" value="1"/>
</dbReference>
<evidence type="ECO:0000313" key="8">
    <source>
        <dbReference type="Proteomes" id="UP000516134"/>
    </source>
</evidence>
<dbReference type="Gene3D" id="1.10.287.130">
    <property type="match status" value="1"/>
</dbReference>
<feature type="domain" description="PAC" evidence="6">
    <location>
        <begin position="233"/>
        <end position="285"/>
    </location>
</feature>
<dbReference type="InterPro" id="IPR000014">
    <property type="entry name" value="PAS"/>
</dbReference>
<dbReference type="CDD" id="cd00130">
    <property type="entry name" value="PAS"/>
    <property type="match status" value="2"/>
</dbReference>
<dbReference type="Gene3D" id="3.30.565.10">
    <property type="entry name" value="Histidine kinase-like ATPase, C-terminal domain"/>
    <property type="match status" value="1"/>
</dbReference>
<dbReference type="Gene3D" id="3.30.450.20">
    <property type="entry name" value="PAS domain"/>
    <property type="match status" value="3"/>
</dbReference>
<dbReference type="InterPro" id="IPR013656">
    <property type="entry name" value="PAS_4"/>
</dbReference>
<evidence type="ECO:0000256" key="4">
    <source>
        <dbReference type="SAM" id="MobiDB-lite"/>
    </source>
</evidence>
<protein>
    <recommendedName>
        <fullName evidence="2">histidine kinase</fullName>
        <ecNumber evidence="2">2.7.13.3</ecNumber>
    </recommendedName>
</protein>
<feature type="domain" description="Histidine kinase" evidence="5">
    <location>
        <begin position="438"/>
        <end position="655"/>
    </location>
</feature>
<dbReference type="PRINTS" id="PR00344">
    <property type="entry name" value="BCTRLSENSOR"/>
</dbReference>
<dbReference type="Pfam" id="PF08447">
    <property type="entry name" value="PAS_3"/>
    <property type="match status" value="1"/>
</dbReference>
<evidence type="ECO:0000259" key="5">
    <source>
        <dbReference type="PROSITE" id="PS50109"/>
    </source>
</evidence>
<dbReference type="EC" id="2.7.13.3" evidence="2"/>
<dbReference type="InterPro" id="IPR001610">
    <property type="entry name" value="PAC"/>
</dbReference>
<evidence type="ECO:0000256" key="3">
    <source>
        <dbReference type="ARBA" id="ARBA00022553"/>
    </source>
</evidence>
<dbReference type="InterPro" id="IPR004358">
    <property type="entry name" value="Sig_transdc_His_kin-like_C"/>
</dbReference>
<evidence type="ECO:0000259" key="6">
    <source>
        <dbReference type="PROSITE" id="PS50113"/>
    </source>
</evidence>
<reference evidence="7 8" key="1">
    <citation type="submission" date="2020-08" db="EMBL/GenBank/DDBJ databases">
        <title>Genome sequence of Sphingomonas daechungensis KACC 18115T.</title>
        <authorList>
            <person name="Hyun D.-W."/>
            <person name="Bae J.-W."/>
        </authorList>
    </citation>
    <scope>NUCLEOTIDE SEQUENCE [LARGE SCALE GENOMIC DNA]</scope>
    <source>
        <strain evidence="7 8">KACC 18115</strain>
    </source>
</reference>
<dbReference type="Pfam" id="PF00512">
    <property type="entry name" value="HisKA"/>
    <property type="match status" value="1"/>
</dbReference>
<dbReference type="CDD" id="cd00082">
    <property type="entry name" value="HisKA"/>
    <property type="match status" value="1"/>
</dbReference>
<dbReference type="InterPro" id="IPR003661">
    <property type="entry name" value="HisK_dim/P_dom"/>
</dbReference>
<dbReference type="PANTHER" id="PTHR43065">
    <property type="entry name" value="SENSOR HISTIDINE KINASE"/>
    <property type="match status" value="1"/>
</dbReference>
<dbReference type="Pfam" id="PF08448">
    <property type="entry name" value="PAS_4"/>
    <property type="match status" value="2"/>
</dbReference>
<sequence length="712" mass="78840">MADTSKALNSKAGEASAEAASESGSPIELAGGGFDFSGMLAVADMLPVMVAYIGEDLRYRFMNKPMADWFERPRLELLGLTIRELLGEEAWAMREPLIAAAFAGERKFFATDFRHPTRGNLAVQTNYMPWTDGTGRVRGVIVLVQDVTEQRAAERALRESEDRFRRIANQAPVLMWVTRLDRTRDFVNDAYVDFVGGDRELARTLDWRERIHPDDHDRIVQESIAGEAGRGTFTLEGRYRRGDGEYRWLRSTSSPRYAPDGELAGFIGAATDITVAKEAELDLKRQVEERTAELVRREAQFRAVFEAALEVMVLLEPDGTVLAVNNRREIWRHPNPDDAIGLKLWDSPTMKAYPQHRAVMREGIAQAAKGRIFTTEVQMERAGLPTAILDVSVQPVKDTDGSIIYLLFEARDITELKAAQAQLRQSQKMEALGQLTGGIAHDFNNLLTVVVGGLDLLTKRIEDEKLKRYATNALTAAERGARLTGQLLAFSRVQRLEVRATHIAPLIDNMRPLLKNVLGPGIEKKFDLDEEMVPVLADPTQVEVAVLNLAINARDAMPEGGVLTFKTRHVVVTQETDLDPGDYIELSISDTGSGMTEDVRERAFEPFFTTKEVGKGTGLGLSMVYGMARQSGGVARIVSEPGKGTSVSLFFKAAGRARKPQPATPRSRPANLKRRRSASSSSTTTPTFGNSFPRRSSTRAMSFARLQTARLG</sequence>
<evidence type="ECO:0000256" key="1">
    <source>
        <dbReference type="ARBA" id="ARBA00000085"/>
    </source>
</evidence>
<dbReference type="InterPro" id="IPR005467">
    <property type="entry name" value="His_kinase_dom"/>
</dbReference>
<dbReference type="Proteomes" id="UP000516134">
    <property type="component" value="Chromosome"/>
</dbReference>
<dbReference type="InterPro" id="IPR036890">
    <property type="entry name" value="HATPase_C_sf"/>
</dbReference>
<dbReference type="RefSeq" id="WP_187715393.1">
    <property type="nucleotide sequence ID" value="NZ_CP060780.1"/>
</dbReference>
<feature type="region of interest" description="Disordered" evidence="4">
    <location>
        <begin position="1"/>
        <end position="24"/>
    </location>
</feature>
<organism evidence="7 8">
    <name type="scientific">Sphingomonas daechungensis</name>
    <dbReference type="NCBI Taxonomy" id="1176646"/>
    <lineage>
        <taxon>Bacteria</taxon>
        <taxon>Pseudomonadati</taxon>
        <taxon>Pseudomonadota</taxon>
        <taxon>Alphaproteobacteria</taxon>
        <taxon>Sphingomonadales</taxon>
        <taxon>Sphingomonadaceae</taxon>
        <taxon>Sphingomonas</taxon>
    </lineage>
</organism>